<dbReference type="SUPFAM" id="SSF53474">
    <property type="entry name" value="alpha/beta-Hydrolases"/>
    <property type="match status" value="1"/>
</dbReference>
<keyword evidence="3" id="KW-1185">Reference proteome</keyword>
<dbReference type="InterPro" id="IPR000073">
    <property type="entry name" value="AB_hydrolase_1"/>
</dbReference>
<dbReference type="InterPro" id="IPR029058">
    <property type="entry name" value="AB_hydrolase_fold"/>
</dbReference>
<protein>
    <submittedName>
        <fullName evidence="2">Pimeloyl-ACP methyl ester carboxylesterase</fullName>
    </submittedName>
</protein>
<dbReference type="PRINTS" id="PR00412">
    <property type="entry name" value="EPOXHYDRLASE"/>
</dbReference>
<dbReference type="PANTHER" id="PTHR43798">
    <property type="entry name" value="MONOACYLGLYCEROL LIPASE"/>
    <property type="match status" value="1"/>
</dbReference>
<dbReference type="AlphaFoldDB" id="A0A1G6PVK6"/>
<dbReference type="STRING" id="361279.SAMN05421663_104274"/>
<dbReference type="Proteomes" id="UP000198666">
    <property type="component" value="Unassembled WGS sequence"/>
</dbReference>
<dbReference type="Pfam" id="PF00561">
    <property type="entry name" value="Abhydrolase_1"/>
    <property type="match status" value="1"/>
</dbReference>
<dbReference type="RefSeq" id="WP_093727054.1">
    <property type="nucleotide sequence ID" value="NZ_FMZB01000004.1"/>
</dbReference>
<dbReference type="InterPro" id="IPR000639">
    <property type="entry name" value="Epox_hydrolase-like"/>
</dbReference>
<dbReference type="Gene3D" id="3.40.50.1820">
    <property type="entry name" value="alpha/beta hydrolase"/>
    <property type="match status" value="1"/>
</dbReference>
<dbReference type="EMBL" id="FMZB01000004">
    <property type="protein sequence ID" value="SDC84001.1"/>
    <property type="molecule type" value="Genomic_DNA"/>
</dbReference>
<sequence>MNHSKLVDQKSIYFQSYDKVLQSLWPTEFSSYFLETSFGKTYIIESGDKLSPPLILLHGAKMSSTMWYPNVAEWSKHYRVICIDILGDKNRSISEKNFTNRLSYANWLNEVLDQLQINNAAIVGLSYGALHTVNFLSYYPEKVNKAVIMSPAATFIPFSPVFYSYAIGLVSNKEGVKSFLEWVFDNRYLVDPLIVQQLIDGMLWKTPSSPPQETQKEQGFPYVFKDEELSQIQTQLLLLLGDKEVMYDPEEAFRRAKNSSPHITVEILKGVGHLMSMEKPEQINKRVLSFLNK</sequence>
<dbReference type="OrthoDB" id="5513277at2"/>
<feature type="domain" description="AB hydrolase-1" evidence="1">
    <location>
        <begin position="52"/>
        <end position="280"/>
    </location>
</feature>
<dbReference type="GO" id="GO:0003824">
    <property type="term" value="F:catalytic activity"/>
    <property type="evidence" value="ECO:0007669"/>
    <property type="project" value="InterPro"/>
</dbReference>
<reference evidence="3" key="1">
    <citation type="submission" date="2016-10" db="EMBL/GenBank/DDBJ databases">
        <authorList>
            <person name="Varghese N."/>
            <person name="Submissions S."/>
        </authorList>
    </citation>
    <scope>NUCLEOTIDE SEQUENCE [LARGE SCALE GENOMIC DNA]</scope>
    <source>
        <strain evidence="3">DSM 21620</strain>
    </source>
</reference>
<organism evidence="2 3">
    <name type="scientific">Terribacillus halophilus</name>
    <dbReference type="NCBI Taxonomy" id="361279"/>
    <lineage>
        <taxon>Bacteria</taxon>
        <taxon>Bacillati</taxon>
        <taxon>Bacillota</taxon>
        <taxon>Bacilli</taxon>
        <taxon>Bacillales</taxon>
        <taxon>Bacillaceae</taxon>
        <taxon>Terribacillus</taxon>
    </lineage>
</organism>
<accession>A0A1G6PVK6</accession>
<evidence type="ECO:0000313" key="3">
    <source>
        <dbReference type="Proteomes" id="UP000198666"/>
    </source>
</evidence>
<evidence type="ECO:0000313" key="2">
    <source>
        <dbReference type="EMBL" id="SDC84001.1"/>
    </source>
</evidence>
<dbReference type="InterPro" id="IPR050266">
    <property type="entry name" value="AB_hydrolase_sf"/>
</dbReference>
<gene>
    <name evidence="2" type="ORF">SAMN05421663_104274</name>
</gene>
<evidence type="ECO:0000259" key="1">
    <source>
        <dbReference type="Pfam" id="PF00561"/>
    </source>
</evidence>
<name>A0A1G6PVK6_9BACI</name>
<proteinExistence type="predicted"/>